<gene>
    <name evidence="1" type="ORF">BG04_4989</name>
</gene>
<dbReference type="AlphaFoldDB" id="A0A0B6ANM7"/>
<reference evidence="1 2" key="1">
    <citation type="journal article" date="2015" name="Genome Announc.">
        <title>Complete genome sequences for 35 biothreat assay-relevant bacillus species.</title>
        <authorList>
            <person name="Johnson S.L."/>
            <person name="Daligault H.E."/>
            <person name="Davenport K.W."/>
            <person name="Jaissle J."/>
            <person name="Frey K.G."/>
            <person name="Ladner J.T."/>
            <person name="Broomall S.M."/>
            <person name="Bishop-Lilly K.A."/>
            <person name="Bruce D.C."/>
            <person name="Gibbons H.S."/>
            <person name="Coyne S.R."/>
            <person name="Lo C.C."/>
            <person name="Meincke L."/>
            <person name="Munk A.C."/>
            <person name="Koroleva G.I."/>
            <person name="Rosenzweig C.N."/>
            <person name="Palacios G.F."/>
            <person name="Redden C.L."/>
            <person name="Minogue T.D."/>
            <person name="Chain P.S."/>
        </authorList>
    </citation>
    <scope>NUCLEOTIDE SEQUENCE [LARGE SCALE GENOMIC DNA]</scope>
    <source>
        <strain evidence="2">ATCC 14581 / DSM 32 / JCM 2506 / NBRC 15308 / NCIMB 9376 / NCTC 10342 / NRRL B-14308 / VKM B-512</strain>
    </source>
</reference>
<organism evidence="1 2">
    <name type="scientific">Priestia megaterium (strain ATCC 14581 / DSM 32 / CCUG 1817 / JCM 2506 / NBRC 15308 / NCIMB 9376 / NCTC 10342 / NRRL B-14308 / VKM B-512 / Ford 19)</name>
    <name type="common">Bacillus megaterium</name>
    <dbReference type="NCBI Taxonomy" id="1348623"/>
    <lineage>
        <taxon>Bacteria</taxon>
        <taxon>Bacillati</taxon>
        <taxon>Bacillota</taxon>
        <taxon>Bacilli</taxon>
        <taxon>Bacillales</taxon>
        <taxon>Bacillaceae</taxon>
        <taxon>Priestia</taxon>
    </lineage>
</organism>
<dbReference type="GeneID" id="93642958"/>
<protein>
    <submittedName>
        <fullName evidence="1">Uncharacterized protein</fullName>
    </submittedName>
</protein>
<dbReference type="Proteomes" id="UP000031829">
    <property type="component" value="Chromosome"/>
</dbReference>
<evidence type="ECO:0000313" key="2">
    <source>
        <dbReference type="Proteomes" id="UP000031829"/>
    </source>
</evidence>
<proteinExistence type="predicted"/>
<sequence>MNTHFQYQHIRAIPKRWSKKELHIQLNRIKHNSELSTIAADPLFHLLECTHSGLQTKQEIIDYIQNIPTHQFPSFVTHLSRLVQRIYYIEAADYCNRPLKGYMLVMKNQPAYISLHFADQII</sequence>
<dbReference type="KEGG" id="bmeg:BG04_4989"/>
<dbReference type="HOGENOM" id="CLU_2022099_0_0_9"/>
<evidence type="ECO:0000313" key="1">
    <source>
        <dbReference type="EMBL" id="AJI25121.1"/>
    </source>
</evidence>
<dbReference type="RefSeq" id="WP_034651656.1">
    <property type="nucleotide sequence ID" value="NZ_BCVB01000015.1"/>
</dbReference>
<accession>A0A0B6ANM7</accession>
<name>A0A0B6ANM7_PRIM2</name>
<dbReference type="EMBL" id="CP009920">
    <property type="protein sequence ID" value="AJI25121.1"/>
    <property type="molecule type" value="Genomic_DNA"/>
</dbReference>